<feature type="repeat" description="TPR" evidence="2">
    <location>
        <begin position="109"/>
        <end position="142"/>
    </location>
</feature>
<dbReference type="PANTHER" id="PTHR12788">
    <property type="entry name" value="PROTEIN-TYROSINE SULFOTRANSFERASE 2"/>
    <property type="match status" value="1"/>
</dbReference>
<dbReference type="SUPFAM" id="SSF52540">
    <property type="entry name" value="P-loop containing nucleoside triphosphate hydrolases"/>
    <property type="match status" value="1"/>
</dbReference>
<organism evidence="3 4">
    <name type="scientific">Brevundimonas intermedia</name>
    <dbReference type="NCBI Taxonomy" id="74315"/>
    <lineage>
        <taxon>Bacteria</taxon>
        <taxon>Pseudomonadati</taxon>
        <taxon>Pseudomonadota</taxon>
        <taxon>Alphaproteobacteria</taxon>
        <taxon>Caulobacterales</taxon>
        <taxon>Caulobacteraceae</taxon>
        <taxon>Brevundimonas</taxon>
    </lineage>
</organism>
<evidence type="ECO:0000313" key="3">
    <source>
        <dbReference type="EMBL" id="GLK48237.1"/>
    </source>
</evidence>
<name>A0ABQ5T7W1_9CAUL</name>
<comment type="caution">
    <text evidence="3">The sequence shown here is derived from an EMBL/GenBank/DDBJ whole genome shotgun (WGS) entry which is preliminary data.</text>
</comment>
<keyword evidence="2" id="KW-0802">TPR repeat</keyword>
<dbReference type="SUPFAM" id="SSF48452">
    <property type="entry name" value="TPR-like"/>
    <property type="match status" value="1"/>
</dbReference>
<dbReference type="Gene3D" id="3.40.50.300">
    <property type="entry name" value="P-loop containing nucleotide triphosphate hydrolases"/>
    <property type="match status" value="1"/>
</dbReference>
<dbReference type="PANTHER" id="PTHR12788:SF10">
    <property type="entry name" value="PROTEIN-TYROSINE SULFOTRANSFERASE"/>
    <property type="match status" value="1"/>
</dbReference>
<keyword evidence="1" id="KW-0808">Transferase</keyword>
<gene>
    <name evidence="3" type="ORF">GCM10017620_12100</name>
</gene>
<reference evidence="3" key="1">
    <citation type="journal article" date="2014" name="Int. J. Syst. Evol. Microbiol.">
        <title>Complete genome of a new Firmicutes species belonging to the dominant human colonic microbiota ('Ruminococcus bicirculans') reveals two chromosomes and a selective capacity to utilize plant glucans.</title>
        <authorList>
            <consortium name="NISC Comparative Sequencing Program"/>
            <person name="Wegmann U."/>
            <person name="Louis P."/>
            <person name="Goesmann A."/>
            <person name="Henrissat B."/>
            <person name="Duncan S.H."/>
            <person name="Flint H.J."/>
        </authorList>
    </citation>
    <scope>NUCLEOTIDE SEQUENCE</scope>
    <source>
        <strain evidence="3">VKM B-1499</strain>
    </source>
</reference>
<keyword evidence="4" id="KW-1185">Reference proteome</keyword>
<dbReference type="Gene3D" id="1.25.40.10">
    <property type="entry name" value="Tetratricopeptide repeat domain"/>
    <property type="match status" value="1"/>
</dbReference>
<dbReference type="EMBL" id="BSFD01000002">
    <property type="protein sequence ID" value="GLK48237.1"/>
    <property type="molecule type" value="Genomic_DNA"/>
</dbReference>
<dbReference type="Pfam" id="PF13469">
    <property type="entry name" value="Sulfotransfer_3"/>
    <property type="match status" value="1"/>
</dbReference>
<protein>
    <submittedName>
        <fullName evidence="3">Sulfotransferase</fullName>
    </submittedName>
</protein>
<dbReference type="SMART" id="SM00028">
    <property type="entry name" value="TPR"/>
    <property type="match status" value="3"/>
</dbReference>
<evidence type="ECO:0000256" key="2">
    <source>
        <dbReference type="PROSITE-ProRule" id="PRU00339"/>
    </source>
</evidence>
<reference evidence="3" key="2">
    <citation type="submission" date="2023-01" db="EMBL/GenBank/DDBJ databases">
        <authorList>
            <person name="Sun Q."/>
            <person name="Evtushenko L."/>
        </authorList>
    </citation>
    <scope>NUCLEOTIDE SEQUENCE</scope>
    <source>
        <strain evidence="3">VKM B-1499</strain>
    </source>
</reference>
<dbReference type="InterPro" id="IPR019734">
    <property type="entry name" value="TPR_rpt"/>
</dbReference>
<dbReference type="InterPro" id="IPR026634">
    <property type="entry name" value="TPST-like"/>
</dbReference>
<dbReference type="InterPro" id="IPR011990">
    <property type="entry name" value="TPR-like_helical_dom_sf"/>
</dbReference>
<feature type="repeat" description="TPR" evidence="2">
    <location>
        <begin position="39"/>
        <end position="72"/>
    </location>
</feature>
<proteinExistence type="predicted"/>
<accession>A0ABQ5T7W1</accession>
<dbReference type="Proteomes" id="UP001143509">
    <property type="component" value="Unassembled WGS sequence"/>
</dbReference>
<sequence>MSDAHQVRLAQGATLERQGRIPEAVVLYQSVVAERPELGDVWYDLGRLLRRMRRLDDALAAYDQALAQGARDPQEIHLNRAVIFAEDLNRPDAAETELKTALALSPAYAPARLNLGNLYEDAGRRDEARQAYEAVLAAEPSHGTALARLAGVQATATPDDPLIGRLRSALAATPEGLEQADLGFALGRILDAAGDYDAAFHAYAAANQASAALARAKGVVYDPAKAEALVDRLIAATPAPVAALEDDDPAAAPIFICGMFRSGSTLVERILGGHSGVRAGGELDLLPTLAANVFNPFPEALGVFDDASRRKIRDVYLNAVRERVPGVGVVTDKRPDNILYIGLAKTLFPKARIIHTVRNPIDNALSVFFLHLSYDMAYALDLEHAAHWTAQERRLAAHWKSVWPDDVHEVDYDDLVARGEPAVRDLVQACGLAWEPSVMDFHQRQGPVRTASVWQVREPLYARASGRWKNYAPHLDDLRAALNRYGLARYGLDG</sequence>
<dbReference type="InterPro" id="IPR027417">
    <property type="entry name" value="P-loop_NTPase"/>
</dbReference>
<evidence type="ECO:0000256" key="1">
    <source>
        <dbReference type="ARBA" id="ARBA00022679"/>
    </source>
</evidence>
<dbReference type="PROSITE" id="PS50005">
    <property type="entry name" value="TPR"/>
    <property type="match status" value="2"/>
</dbReference>
<evidence type="ECO:0000313" key="4">
    <source>
        <dbReference type="Proteomes" id="UP001143509"/>
    </source>
</evidence>
<dbReference type="RefSeq" id="WP_271164471.1">
    <property type="nucleotide sequence ID" value="NZ_BSFD01000002.1"/>
</dbReference>
<dbReference type="Pfam" id="PF14559">
    <property type="entry name" value="TPR_19"/>
    <property type="match status" value="2"/>
</dbReference>